<name>A0A8X6JQZ1_NEPPI</name>
<comment type="caution">
    <text evidence="1">The sequence shown here is derived from an EMBL/GenBank/DDBJ whole genome shotgun (WGS) entry which is preliminary data.</text>
</comment>
<protein>
    <submittedName>
        <fullName evidence="1">Uncharacterized protein</fullName>
    </submittedName>
</protein>
<reference evidence="1" key="1">
    <citation type="submission" date="2020-08" db="EMBL/GenBank/DDBJ databases">
        <title>Multicomponent nature underlies the extraordinary mechanical properties of spider dragline silk.</title>
        <authorList>
            <person name="Kono N."/>
            <person name="Nakamura H."/>
            <person name="Mori M."/>
            <person name="Yoshida Y."/>
            <person name="Ohtoshi R."/>
            <person name="Malay A.D."/>
            <person name="Moran D.A.P."/>
            <person name="Tomita M."/>
            <person name="Numata K."/>
            <person name="Arakawa K."/>
        </authorList>
    </citation>
    <scope>NUCLEOTIDE SEQUENCE</scope>
</reference>
<evidence type="ECO:0000313" key="1">
    <source>
        <dbReference type="EMBL" id="GFS53215.1"/>
    </source>
</evidence>
<sequence length="118" mass="13383">MGDLMINGRFYCIARCTEIFAKLETHSRKQSATEGTWRKKKRVESPIFAAALRGSICCNHAPFSDISTLFCFPVRVDIYSCCPRIVHCGRNGRDCSTHNKRWKNLSKARTLADSARPV</sequence>
<dbReference type="Proteomes" id="UP000887013">
    <property type="component" value="Unassembled WGS sequence"/>
</dbReference>
<proteinExistence type="predicted"/>
<gene>
    <name evidence="1" type="ORF">NPIL_369951</name>
</gene>
<dbReference type="AlphaFoldDB" id="A0A8X6JQZ1"/>
<accession>A0A8X6JQZ1</accession>
<dbReference type="EMBL" id="BMAW01046047">
    <property type="protein sequence ID" value="GFS53215.1"/>
    <property type="molecule type" value="Genomic_DNA"/>
</dbReference>
<organism evidence="1 2">
    <name type="scientific">Nephila pilipes</name>
    <name type="common">Giant wood spider</name>
    <name type="synonym">Nephila maculata</name>
    <dbReference type="NCBI Taxonomy" id="299642"/>
    <lineage>
        <taxon>Eukaryota</taxon>
        <taxon>Metazoa</taxon>
        <taxon>Ecdysozoa</taxon>
        <taxon>Arthropoda</taxon>
        <taxon>Chelicerata</taxon>
        <taxon>Arachnida</taxon>
        <taxon>Araneae</taxon>
        <taxon>Araneomorphae</taxon>
        <taxon>Entelegynae</taxon>
        <taxon>Araneoidea</taxon>
        <taxon>Nephilidae</taxon>
        <taxon>Nephila</taxon>
    </lineage>
</organism>
<keyword evidence="2" id="KW-1185">Reference proteome</keyword>
<evidence type="ECO:0000313" key="2">
    <source>
        <dbReference type="Proteomes" id="UP000887013"/>
    </source>
</evidence>